<proteinExistence type="predicted"/>
<keyword evidence="2" id="KW-1185">Reference proteome</keyword>
<accession>A0A1T4SN18</accession>
<name>A0A1T4SN18_9FIRM</name>
<evidence type="ECO:0000313" key="1">
    <source>
        <dbReference type="EMBL" id="SKA29670.1"/>
    </source>
</evidence>
<dbReference type="EMBL" id="FUXM01000072">
    <property type="protein sequence ID" value="SKA29670.1"/>
    <property type="molecule type" value="Genomic_DNA"/>
</dbReference>
<organism evidence="1 2">
    <name type="scientific">Carboxydocella sporoproducens DSM 16521</name>
    <dbReference type="NCBI Taxonomy" id="1121270"/>
    <lineage>
        <taxon>Bacteria</taxon>
        <taxon>Bacillati</taxon>
        <taxon>Bacillota</taxon>
        <taxon>Clostridia</taxon>
        <taxon>Eubacteriales</taxon>
        <taxon>Clostridiales Family XVI. Incertae Sedis</taxon>
        <taxon>Carboxydocella</taxon>
    </lineage>
</organism>
<reference evidence="2" key="1">
    <citation type="submission" date="2017-02" db="EMBL/GenBank/DDBJ databases">
        <authorList>
            <person name="Varghese N."/>
            <person name="Submissions S."/>
        </authorList>
    </citation>
    <scope>NUCLEOTIDE SEQUENCE [LARGE SCALE GENOMIC DNA]</scope>
    <source>
        <strain evidence="2">DSM 16521</strain>
    </source>
</reference>
<dbReference type="AlphaFoldDB" id="A0A1T4SN18"/>
<protein>
    <submittedName>
        <fullName evidence="1">Uncharacterized protein</fullName>
    </submittedName>
</protein>
<evidence type="ECO:0000313" key="2">
    <source>
        <dbReference type="Proteomes" id="UP000189933"/>
    </source>
</evidence>
<sequence length="63" mass="6899">MIAQNRELTTIKDSTLIVAVDIVSQQHVVREINWCGHILHRTGSMPDIHGNSLGCFGTKGVSL</sequence>
<gene>
    <name evidence="1" type="ORF">SAMN02745885_02778</name>
</gene>
<dbReference type="Proteomes" id="UP000189933">
    <property type="component" value="Unassembled WGS sequence"/>
</dbReference>